<organism evidence="2 3">
    <name type="scientific">Iamia majanohamensis</name>
    <dbReference type="NCBI Taxonomy" id="467976"/>
    <lineage>
        <taxon>Bacteria</taxon>
        <taxon>Bacillati</taxon>
        <taxon>Actinomycetota</taxon>
        <taxon>Acidimicrobiia</taxon>
        <taxon>Acidimicrobiales</taxon>
        <taxon>Iamiaceae</taxon>
        <taxon>Iamia</taxon>
    </lineage>
</organism>
<accession>A0AAF0BV96</accession>
<dbReference type="InterPro" id="IPR013766">
    <property type="entry name" value="Thioredoxin_domain"/>
</dbReference>
<dbReference type="AlphaFoldDB" id="A0AAF0BV96"/>
<dbReference type="EMBL" id="CP116942">
    <property type="protein sequence ID" value="WCO66565.1"/>
    <property type="molecule type" value="Genomic_DNA"/>
</dbReference>
<dbReference type="RefSeq" id="WP_272736088.1">
    <property type="nucleotide sequence ID" value="NZ_CP116942.1"/>
</dbReference>
<sequence>MAAPPPPSDPSPLLVSRRALLRGATALGVLGTVGGLGLVACGDDDESGSSETGTTGGEAGGDLVLVSMLPEGTAAAGSLVRVPLGLGDVNGTLVRDAPARLTFSIEDVDGNEVVSGLEVPRHDAGLPRAYFPVEHTIDAPGFYTARSELDGTPLDAAFQVVDPGEVAIPQPGDDIPALTTPTPADPAGVDPICTAEPQCPLHEVELTSVLGTQPVALLISTPAFCQTAICGPVLDLFVAAREEFPDVAFIHAEVYASAAEVEADGLQAPLAPVVDELGFAFEPDLLLIGADGTLARRLDVIYDEVELRDGLSSLTA</sequence>
<dbReference type="KEGG" id="ima:PO878_18870"/>
<gene>
    <name evidence="2" type="ORF">PO878_18870</name>
</gene>
<reference evidence="2" key="1">
    <citation type="submission" date="2023-01" db="EMBL/GenBank/DDBJ databases">
        <title>The diversity of Class Acidimicrobiia in South China Sea sediment environments and the proposal of Iamia marina sp. nov., a novel species of the genus Iamia.</title>
        <authorList>
            <person name="He Y."/>
            <person name="Tian X."/>
        </authorList>
    </citation>
    <scope>NUCLEOTIDE SEQUENCE</scope>
    <source>
        <strain evidence="2">DSM 19957</strain>
    </source>
</reference>
<evidence type="ECO:0000313" key="3">
    <source>
        <dbReference type="Proteomes" id="UP001216390"/>
    </source>
</evidence>
<evidence type="ECO:0000259" key="1">
    <source>
        <dbReference type="PROSITE" id="PS51352"/>
    </source>
</evidence>
<dbReference type="InterPro" id="IPR006311">
    <property type="entry name" value="TAT_signal"/>
</dbReference>
<name>A0AAF0BV96_9ACTN</name>
<evidence type="ECO:0000313" key="2">
    <source>
        <dbReference type="EMBL" id="WCO66565.1"/>
    </source>
</evidence>
<feature type="domain" description="Thioredoxin" evidence="1">
    <location>
        <begin position="169"/>
        <end position="316"/>
    </location>
</feature>
<keyword evidence="3" id="KW-1185">Reference proteome</keyword>
<dbReference type="PROSITE" id="PS51318">
    <property type="entry name" value="TAT"/>
    <property type="match status" value="1"/>
</dbReference>
<dbReference type="Proteomes" id="UP001216390">
    <property type="component" value="Chromosome"/>
</dbReference>
<dbReference type="PROSITE" id="PS51352">
    <property type="entry name" value="THIOREDOXIN_2"/>
    <property type="match status" value="1"/>
</dbReference>
<protein>
    <recommendedName>
        <fullName evidence="1">Thioredoxin domain-containing protein</fullName>
    </recommendedName>
</protein>
<proteinExistence type="predicted"/>